<dbReference type="InterPro" id="IPR018392">
    <property type="entry name" value="LysM"/>
</dbReference>
<feature type="compositionally biased region" description="Pro residues" evidence="1">
    <location>
        <begin position="190"/>
        <end position="208"/>
    </location>
</feature>
<proteinExistence type="predicted"/>
<dbReference type="SUPFAM" id="SSF54106">
    <property type="entry name" value="LysM domain"/>
    <property type="match status" value="4"/>
</dbReference>
<dbReference type="STRING" id="398512.Bccel_2611"/>
<feature type="domain" description="LysM" evidence="2">
    <location>
        <begin position="137"/>
        <end position="181"/>
    </location>
</feature>
<protein>
    <submittedName>
        <fullName evidence="3">Peptidoglycan-binding lysin domain-containing protein</fullName>
    </submittedName>
</protein>
<dbReference type="eggNOG" id="COG1388">
    <property type="taxonomic scope" value="Bacteria"/>
</dbReference>
<feature type="domain" description="LysM" evidence="2">
    <location>
        <begin position="29"/>
        <end position="73"/>
    </location>
</feature>
<dbReference type="PANTHER" id="PTHR33734">
    <property type="entry name" value="LYSM DOMAIN-CONTAINING GPI-ANCHORED PROTEIN 2"/>
    <property type="match status" value="1"/>
</dbReference>
<dbReference type="Proteomes" id="UP000036923">
    <property type="component" value="Unassembled WGS sequence"/>
</dbReference>
<dbReference type="EMBL" id="LGTC01000001">
    <property type="protein sequence ID" value="KNY27340.1"/>
    <property type="molecule type" value="Genomic_DNA"/>
</dbReference>
<feature type="domain" description="LysM" evidence="2">
    <location>
        <begin position="79"/>
        <end position="123"/>
    </location>
</feature>
<dbReference type="Gene3D" id="3.10.350.10">
    <property type="entry name" value="LysM domain"/>
    <property type="match status" value="4"/>
</dbReference>
<keyword evidence="4" id="KW-1185">Reference proteome</keyword>
<name>A0A0L6JNP7_9FIRM</name>
<gene>
    <name evidence="3" type="ORF">Bccel_2611</name>
</gene>
<dbReference type="GO" id="GO:0008932">
    <property type="term" value="F:lytic endotransglycosylase activity"/>
    <property type="evidence" value="ECO:0007669"/>
    <property type="project" value="TreeGrafter"/>
</dbReference>
<evidence type="ECO:0000313" key="4">
    <source>
        <dbReference type="Proteomes" id="UP000036923"/>
    </source>
</evidence>
<dbReference type="AlphaFoldDB" id="A0A0L6JNP7"/>
<evidence type="ECO:0000313" key="3">
    <source>
        <dbReference type="EMBL" id="KNY27340.1"/>
    </source>
</evidence>
<dbReference type="InterPro" id="IPR036779">
    <property type="entry name" value="LysM_dom_sf"/>
</dbReference>
<evidence type="ECO:0000259" key="2">
    <source>
        <dbReference type="PROSITE" id="PS51782"/>
    </source>
</evidence>
<organism evidence="3 4">
    <name type="scientific">Pseudobacteroides cellulosolvens ATCC 35603 = DSM 2933</name>
    <dbReference type="NCBI Taxonomy" id="398512"/>
    <lineage>
        <taxon>Bacteria</taxon>
        <taxon>Bacillati</taxon>
        <taxon>Bacillota</taxon>
        <taxon>Clostridia</taxon>
        <taxon>Eubacteriales</taxon>
        <taxon>Oscillospiraceae</taxon>
        <taxon>Pseudobacteroides</taxon>
    </lineage>
</organism>
<dbReference type="CDD" id="cd00118">
    <property type="entry name" value="LysM"/>
    <property type="match status" value="4"/>
</dbReference>
<sequence length="429" mass="47181" precursor="true">MPLKKFLISGFLSIGILVGSTNITNAQDISYKVQSGDTFFLISQRYGISMESLIKSNNATVNTILYPGKTITIPLGNQIIHTVISGETYWTISKKYGVDFHKLLSLNNATEKSMLNIGDMVIIPAASPSTLQPTQTRVHIVQSGDTFFTLSQKYNVNLTELMKINNANESTILYIGQKLQIPQSAVQTPLPTPSSSPTSSPTPTPTPTKPYITYTSYTIKSGDNLWNIADKFGIPLSEVLTANNIRESAMINIGDVLKIPVHNIPVKSTPGERYGEYLDWWTEAQYVIPTQSVIEIVDFYTGKSFFAKRTTGANHADVETLTLTDTQKMKEIWGGSLSWTRRPIIVKINGRKIAASASSLPHAGNDKVDGGIYTTWRSDGYPPGYNLDWVKGNGIDGVFDVHFANSTRHSDGEIDAKHQENIKIAAGLI</sequence>
<dbReference type="PANTHER" id="PTHR33734:SF22">
    <property type="entry name" value="MEMBRANE-BOUND LYTIC MUREIN TRANSGLYCOSYLASE D"/>
    <property type="match status" value="1"/>
</dbReference>
<dbReference type="Pfam" id="PF01476">
    <property type="entry name" value="LysM"/>
    <property type="match status" value="4"/>
</dbReference>
<reference evidence="4" key="1">
    <citation type="submission" date="2015-07" db="EMBL/GenBank/DDBJ databases">
        <title>Near-Complete Genome Sequence of the Cellulolytic Bacterium Bacteroides (Pseudobacteroides) cellulosolvens ATCC 35603.</title>
        <authorList>
            <person name="Dassa B."/>
            <person name="Utturkar S.M."/>
            <person name="Klingeman D.M."/>
            <person name="Hurt R.A."/>
            <person name="Keller M."/>
            <person name="Xu J."/>
            <person name="Reddy Y.H.K."/>
            <person name="Borovok I."/>
            <person name="Grinberg I.R."/>
            <person name="Lamed R."/>
            <person name="Zhivin O."/>
            <person name="Bayer E.A."/>
            <person name="Brown S.D."/>
        </authorList>
    </citation>
    <scope>NUCLEOTIDE SEQUENCE [LARGE SCALE GENOMIC DNA]</scope>
    <source>
        <strain evidence="4">DSM 2933</strain>
    </source>
</reference>
<dbReference type="PATRIC" id="fig|398512.5.peg.2719"/>
<comment type="caution">
    <text evidence="3">The sequence shown here is derived from an EMBL/GenBank/DDBJ whole genome shotgun (WGS) entry which is preliminary data.</text>
</comment>
<dbReference type="SMART" id="SM00257">
    <property type="entry name" value="LysM"/>
    <property type="match status" value="4"/>
</dbReference>
<accession>A0A0L6JNP7</accession>
<dbReference type="PROSITE" id="PS51782">
    <property type="entry name" value="LYSM"/>
    <property type="match status" value="4"/>
</dbReference>
<feature type="domain" description="LysM" evidence="2">
    <location>
        <begin position="215"/>
        <end position="259"/>
    </location>
</feature>
<feature type="region of interest" description="Disordered" evidence="1">
    <location>
        <begin position="185"/>
        <end position="209"/>
    </location>
</feature>
<dbReference type="RefSeq" id="WP_036942697.1">
    <property type="nucleotide sequence ID" value="NZ_JQKC01000019.1"/>
</dbReference>
<dbReference type="OrthoDB" id="529831at2"/>
<evidence type="ECO:0000256" key="1">
    <source>
        <dbReference type="SAM" id="MobiDB-lite"/>
    </source>
</evidence>